<dbReference type="Pfam" id="PF20310">
    <property type="entry name" value="HTH_Tnp_2"/>
    <property type="match status" value="1"/>
</dbReference>
<dbReference type="eggNOG" id="ENOG5032UIQ">
    <property type="taxonomic scope" value="Bacteria"/>
</dbReference>
<evidence type="ECO:0000313" key="1">
    <source>
        <dbReference type="EMBL" id="ADB47418.1"/>
    </source>
</evidence>
<dbReference type="InterPro" id="IPR046929">
    <property type="entry name" value="HTH_Tnp"/>
</dbReference>
<dbReference type="STRING" id="591001.Acfer_1048"/>
<keyword evidence="2" id="KW-1185">Reference proteome</keyword>
<evidence type="ECO:0000313" key="2">
    <source>
        <dbReference type="Proteomes" id="UP000001902"/>
    </source>
</evidence>
<dbReference type="RefSeq" id="WP_012938407.1">
    <property type="nucleotide sequence ID" value="NC_013740.1"/>
</dbReference>
<reference evidence="1 2" key="1">
    <citation type="journal article" date="2010" name="Stand. Genomic Sci.">
        <title>Complete genome sequence of Acidaminococcus fermentans type strain (VR4).</title>
        <authorList>
            <person name="Chang Y.J."/>
            <person name="Pukall R."/>
            <person name="Saunders E."/>
            <person name="Lapidus A."/>
            <person name="Copeland A."/>
            <person name="Nolan M."/>
            <person name="Glavina Del Rio T."/>
            <person name="Lucas S."/>
            <person name="Chen F."/>
            <person name="Tice H."/>
            <person name="Cheng J.F."/>
            <person name="Han C."/>
            <person name="Detter J.C."/>
            <person name="Bruce D."/>
            <person name="Goodwin L."/>
            <person name="Pitluck S."/>
            <person name="Mikhailova N."/>
            <person name="Liolios K."/>
            <person name="Pati A."/>
            <person name="Ivanova N."/>
            <person name="Mavromatis K."/>
            <person name="Chen A."/>
            <person name="Palaniappan K."/>
            <person name="Land M."/>
            <person name="Hauser L."/>
            <person name="Jeffries C.D."/>
            <person name="Brettin T."/>
            <person name="Rohde M."/>
            <person name="Goker M."/>
            <person name="Bristow J."/>
            <person name="Eisen J.A."/>
            <person name="Markowitz V."/>
            <person name="Hugenholtz P."/>
            <person name="Kyrpides N.C."/>
            <person name="Klenk H.P."/>
        </authorList>
    </citation>
    <scope>NUCLEOTIDE SEQUENCE [LARGE SCALE GENOMIC DNA]</scope>
    <source>
        <strain evidence="2">ATCC 25085 / DSM 20731 / CCUG 9996 / CIP 106432 / VR4</strain>
    </source>
</reference>
<dbReference type="GeneID" id="78335573"/>
<dbReference type="OrthoDB" id="1652943at2"/>
<proteinExistence type="predicted"/>
<dbReference type="HOGENOM" id="CLU_138501_0_0_9"/>
<accession>D2RK16</accession>
<dbReference type="AlphaFoldDB" id="D2RK16"/>
<dbReference type="Proteomes" id="UP000001902">
    <property type="component" value="Chromosome"/>
</dbReference>
<name>D2RK16_ACIFV</name>
<dbReference type="KEGG" id="afn:Acfer_1048"/>
<gene>
    <name evidence="1" type="ordered locus">Acfer_1048</name>
</gene>
<protein>
    <submittedName>
        <fullName evidence="1">Putative transposase</fullName>
    </submittedName>
</protein>
<dbReference type="EMBL" id="CP001859">
    <property type="protein sequence ID" value="ADB47418.1"/>
    <property type="molecule type" value="Genomic_DNA"/>
</dbReference>
<sequence length="134" mass="15799">MSRKLFTEEQIAALRQNPYVYSVSRSTLVLRKSFKEIFYTEYMEGVYPKDIFKKYGFDPAVLGERRIGGALQHIKEEYAKYGCFYEGRRPADRSDTAAKVKPEDDIKALRHEVEYLRQEVEYLKKISAIKNTKR</sequence>
<organism evidence="1 2">
    <name type="scientific">Acidaminococcus fermentans (strain ATCC 25085 / DSM 20731 / CCUG 9996 / CIP 106432 / VR4)</name>
    <dbReference type="NCBI Taxonomy" id="591001"/>
    <lineage>
        <taxon>Bacteria</taxon>
        <taxon>Bacillati</taxon>
        <taxon>Bacillota</taxon>
        <taxon>Negativicutes</taxon>
        <taxon>Acidaminococcales</taxon>
        <taxon>Acidaminococcaceae</taxon>
        <taxon>Acidaminococcus</taxon>
    </lineage>
</organism>